<keyword evidence="3" id="KW-1185">Reference proteome</keyword>
<proteinExistence type="predicted"/>
<organism evidence="2 3">
    <name type="scientific">Lentithecium fluviatile CBS 122367</name>
    <dbReference type="NCBI Taxonomy" id="1168545"/>
    <lineage>
        <taxon>Eukaryota</taxon>
        <taxon>Fungi</taxon>
        <taxon>Dikarya</taxon>
        <taxon>Ascomycota</taxon>
        <taxon>Pezizomycotina</taxon>
        <taxon>Dothideomycetes</taxon>
        <taxon>Pleosporomycetidae</taxon>
        <taxon>Pleosporales</taxon>
        <taxon>Massarineae</taxon>
        <taxon>Lentitheciaceae</taxon>
        <taxon>Lentithecium</taxon>
    </lineage>
</organism>
<dbReference type="AlphaFoldDB" id="A0A6G1IJ42"/>
<feature type="region of interest" description="Disordered" evidence="1">
    <location>
        <begin position="35"/>
        <end position="60"/>
    </location>
</feature>
<accession>A0A6G1IJ42</accession>
<evidence type="ECO:0000313" key="2">
    <source>
        <dbReference type="EMBL" id="KAF2677919.1"/>
    </source>
</evidence>
<dbReference type="Proteomes" id="UP000799291">
    <property type="component" value="Unassembled WGS sequence"/>
</dbReference>
<reference evidence="2" key="1">
    <citation type="journal article" date="2020" name="Stud. Mycol.">
        <title>101 Dothideomycetes genomes: a test case for predicting lifestyles and emergence of pathogens.</title>
        <authorList>
            <person name="Haridas S."/>
            <person name="Albert R."/>
            <person name="Binder M."/>
            <person name="Bloem J."/>
            <person name="Labutti K."/>
            <person name="Salamov A."/>
            <person name="Andreopoulos B."/>
            <person name="Baker S."/>
            <person name="Barry K."/>
            <person name="Bills G."/>
            <person name="Bluhm B."/>
            <person name="Cannon C."/>
            <person name="Castanera R."/>
            <person name="Culley D."/>
            <person name="Daum C."/>
            <person name="Ezra D."/>
            <person name="Gonzalez J."/>
            <person name="Henrissat B."/>
            <person name="Kuo A."/>
            <person name="Liang C."/>
            <person name="Lipzen A."/>
            <person name="Lutzoni F."/>
            <person name="Magnuson J."/>
            <person name="Mondo S."/>
            <person name="Nolan M."/>
            <person name="Ohm R."/>
            <person name="Pangilinan J."/>
            <person name="Park H.-J."/>
            <person name="Ramirez L."/>
            <person name="Alfaro M."/>
            <person name="Sun H."/>
            <person name="Tritt A."/>
            <person name="Yoshinaga Y."/>
            <person name="Zwiers L.-H."/>
            <person name="Turgeon B."/>
            <person name="Goodwin S."/>
            <person name="Spatafora J."/>
            <person name="Crous P."/>
            <person name="Grigoriev I."/>
        </authorList>
    </citation>
    <scope>NUCLEOTIDE SEQUENCE</scope>
    <source>
        <strain evidence="2">CBS 122367</strain>
    </source>
</reference>
<sequence length="111" mass="12046">MRRCTALKRARQEFAARYLLFLQLQYHPSSLSPCQRATTWASKNPPPLQRNGSRAATPPGSRLEVMDLTIESDGAAHVAQQALQSVPRRGRAAPAGGPGVAVTTLTLPWGR</sequence>
<evidence type="ECO:0000313" key="3">
    <source>
        <dbReference type="Proteomes" id="UP000799291"/>
    </source>
</evidence>
<protein>
    <submittedName>
        <fullName evidence="2">Uncharacterized protein</fullName>
    </submittedName>
</protein>
<name>A0A6G1IJ42_9PLEO</name>
<dbReference type="EMBL" id="MU005617">
    <property type="protein sequence ID" value="KAF2677919.1"/>
    <property type="molecule type" value="Genomic_DNA"/>
</dbReference>
<evidence type="ECO:0000256" key="1">
    <source>
        <dbReference type="SAM" id="MobiDB-lite"/>
    </source>
</evidence>
<gene>
    <name evidence="2" type="ORF">K458DRAFT_395558</name>
</gene>